<name>A0A0E9LYB9_9BACT</name>
<comment type="caution">
    <text evidence="3">The sequence shown here is derived from an EMBL/GenBank/DDBJ whole genome shotgun (WGS) entry which is preliminary data.</text>
</comment>
<dbReference type="EMBL" id="BAZW01000018">
    <property type="protein sequence ID" value="GAO30126.1"/>
    <property type="molecule type" value="Genomic_DNA"/>
</dbReference>
<dbReference type="InterPro" id="IPR028979">
    <property type="entry name" value="Ser_kin/Pase_Hpr-like_N_sf"/>
</dbReference>
<feature type="domain" description="DRTGG" evidence="2">
    <location>
        <begin position="6"/>
        <end position="106"/>
    </location>
</feature>
<dbReference type="Proteomes" id="UP000032900">
    <property type="component" value="Unassembled WGS sequence"/>
</dbReference>
<evidence type="ECO:0000256" key="1">
    <source>
        <dbReference type="ARBA" id="ARBA00011643"/>
    </source>
</evidence>
<dbReference type="OrthoDB" id="9800390at2"/>
<evidence type="ECO:0000313" key="4">
    <source>
        <dbReference type="Proteomes" id="UP000032900"/>
    </source>
</evidence>
<sequence length="114" mass="12739">MKIKTIVELLQARVICGVDQLESEVKNGFASDLMSDVLTLDTDHLVLLTGLSNLQVIRTAEMADIFCIVIVRGKRVTKEMHHLAEENRIVLIETPYSMFRAISVLHDGGLNAVY</sequence>
<comment type="subunit">
    <text evidence="1">Homohexamer.</text>
</comment>
<dbReference type="AlphaFoldDB" id="A0A0E9LYB9"/>
<dbReference type="SUPFAM" id="SSF75138">
    <property type="entry name" value="HprK N-terminal domain-like"/>
    <property type="match status" value="1"/>
</dbReference>
<evidence type="ECO:0000313" key="3">
    <source>
        <dbReference type="EMBL" id="GAO30126.1"/>
    </source>
</evidence>
<keyword evidence="4" id="KW-1185">Reference proteome</keyword>
<protein>
    <submittedName>
        <fullName evidence="3">DRTGG domain-containing protein</fullName>
    </submittedName>
</protein>
<dbReference type="RefSeq" id="WP_062124891.1">
    <property type="nucleotide sequence ID" value="NZ_BAZW01000018.1"/>
</dbReference>
<dbReference type="Gene3D" id="3.40.1390.20">
    <property type="entry name" value="HprK N-terminal domain-like"/>
    <property type="match status" value="1"/>
</dbReference>
<gene>
    <name evidence="3" type="ORF">JCM15548_12378</name>
</gene>
<dbReference type="STRING" id="1236989.JCM15548_12378"/>
<evidence type="ECO:0000259" key="2">
    <source>
        <dbReference type="Pfam" id="PF07085"/>
    </source>
</evidence>
<reference evidence="3 4" key="1">
    <citation type="journal article" date="2015" name="Microbes Environ.">
        <title>Distribution and evolution of nitrogen fixation genes in the phylum bacteroidetes.</title>
        <authorList>
            <person name="Inoue J."/>
            <person name="Oshima K."/>
            <person name="Suda W."/>
            <person name="Sakamoto M."/>
            <person name="Iino T."/>
            <person name="Noda S."/>
            <person name="Hongoh Y."/>
            <person name="Hattori M."/>
            <person name="Ohkuma M."/>
        </authorList>
    </citation>
    <scope>NUCLEOTIDE SEQUENCE [LARGE SCALE GENOMIC DNA]</scope>
    <source>
        <strain evidence="3">JCM 15548</strain>
    </source>
</reference>
<proteinExistence type="predicted"/>
<organism evidence="3 4">
    <name type="scientific">Geofilum rubicundum JCM 15548</name>
    <dbReference type="NCBI Taxonomy" id="1236989"/>
    <lineage>
        <taxon>Bacteria</taxon>
        <taxon>Pseudomonadati</taxon>
        <taxon>Bacteroidota</taxon>
        <taxon>Bacteroidia</taxon>
        <taxon>Marinilabiliales</taxon>
        <taxon>Marinilabiliaceae</taxon>
        <taxon>Geofilum</taxon>
    </lineage>
</organism>
<dbReference type="Pfam" id="PF07085">
    <property type="entry name" value="DRTGG"/>
    <property type="match status" value="1"/>
</dbReference>
<dbReference type="InterPro" id="IPR010766">
    <property type="entry name" value="DRTGG"/>
</dbReference>
<accession>A0A0E9LYB9</accession>